<evidence type="ECO:0000313" key="10">
    <source>
        <dbReference type="Proteomes" id="UP000283387"/>
    </source>
</evidence>
<dbReference type="NCBIfam" id="TIGR01469">
    <property type="entry name" value="cobA_cysG_Cterm"/>
    <property type="match status" value="1"/>
</dbReference>
<dbReference type="SUPFAM" id="SSF53790">
    <property type="entry name" value="Tetrapyrrole methylase"/>
    <property type="match status" value="1"/>
</dbReference>
<dbReference type="GO" id="GO:0032259">
    <property type="term" value="P:methylation"/>
    <property type="evidence" value="ECO:0007669"/>
    <property type="project" value="UniProtKB-KW"/>
</dbReference>
<dbReference type="EC" id="2.1.1.107" evidence="2"/>
<evidence type="ECO:0000256" key="7">
    <source>
        <dbReference type="ARBA" id="ARBA00025705"/>
    </source>
</evidence>
<evidence type="ECO:0000256" key="3">
    <source>
        <dbReference type="ARBA" id="ARBA00022603"/>
    </source>
</evidence>
<dbReference type="PROSITE" id="PS00839">
    <property type="entry name" value="SUMT_1"/>
    <property type="match status" value="1"/>
</dbReference>
<evidence type="ECO:0000256" key="4">
    <source>
        <dbReference type="ARBA" id="ARBA00022679"/>
    </source>
</evidence>
<comment type="similarity">
    <text evidence="1">Belongs to the precorrin methyltransferase family.</text>
</comment>
<dbReference type="EMBL" id="RAPN01000001">
    <property type="protein sequence ID" value="RKD90534.1"/>
    <property type="molecule type" value="Genomic_DNA"/>
</dbReference>
<reference evidence="9 10" key="1">
    <citation type="submission" date="2018-09" db="EMBL/GenBank/DDBJ databases">
        <title>Genomic Encyclopedia of Archaeal and Bacterial Type Strains, Phase II (KMG-II): from individual species to whole genera.</title>
        <authorList>
            <person name="Goeker M."/>
        </authorList>
    </citation>
    <scope>NUCLEOTIDE SEQUENCE [LARGE SCALE GENOMIC DNA]</scope>
    <source>
        <strain evidence="9 10">DSM 27148</strain>
    </source>
</reference>
<dbReference type="PANTHER" id="PTHR45790">
    <property type="entry name" value="SIROHEME SYNTHASE-RELATED"/>
    <property type="match status" value="1"/>
</dbReference>
<dbReference type="InterPro" id="IPR006366">
    <property type="entry name" value="CobA/CysG_C"/>
</dbReference>
<dbReference type="Gene3D" id="3.40.1010.10">
    <property type="entry name" value="Cobalt-precorrin-4 Transmethylase, Domain 1"/>
    <property type="match status" value="1"/>
</dbReference>
<evidence type="ECO:0000313" key="9">
    <source>
        <dbReference type="EMBL" id="RKD90534.1"/>
    </source>
</evidence>
<dbReference type="InterPro" id="IPR014777">
    <property type="entry name" value="4pyrrole_Mease_sub1"/>
</dbReference>
<feature type="domain" description="Tetrapyrrole methylase" evidence="8">
    <location>
        <begin position="7"/>
        <end position="221"/>
    </location>
</feature>
<dbReference type="Pfam" id="PF00590">
    <property type="entry name" value="TP_methylase"/>
    <property type="match status" value="1"/>
</dbReference>
<gene>
    <name evidence="9" type="ORF">BC643_0874</name>
</gene>
<dbReference type="InterPro" id="IPR003043">
    <property type="entry name" value="Uropor_MeTrfase_CS"/>
</dbReference>
<dbReference type="Proteomes" id="UP000283387">
    <property type="component" value="Unassembled WGS sequence"/>
</dbReference>
<keyword evidence="5" id="KW-0949">S-adenosyl-L-methionine</keyword>
<keyword evidence="3 9" id="KW-0489">Methyltransferase</keyword>
<evidence type="ECO:0000256" key="1">
    <source>
        <dbReference type="ARBA" id="ARBA00005879"/>
    </source>
</evidence>
<dbReference type="GO" id="GO:0004851">
    <property type="term" value="F:uroporphyrin-III C-methyltransferase activity"/>
    <property type="evidence" value="ECO:0007669"/>
    <property type="project" value="UniProtKB-EC"/>
</dbReference>
<evidence type="ECO:0000259" key="8">
    <source>
        <dbReference type="Pfam" id="PF00590"/>
    </source>
</evidence>
<keyword evidence="10" id="KW-1185">Reference proteome</keyword>
<sequence>MWKDHLISIVGAGPGDPELLTLRALKRIEQADVILYDALHGEEILHLASEGATKVYAGKHYQDGQHQTERQDKIHQQLKQFAIEGKRVVRLKAGDPFIFGRGAEELEFCLNEGLNVEVVPGITAGLAAATTFHIPVTLRGVNSMALFYTGHKRDGGFEDIDTVASVLKAQAPVMLYMGLKNMEALASELDARQVSSDLPMQIVSRVGHPDQQIFSTKLSNLTIFLTENDIPMPAVIVMGSHAIPVCDNGKKGSRVDYVSEIQVD</sequence>
<protein>
    <recommendedName>
        <fullName evidence="2">uroporphyrinogen-III C-methyltransferase</fullName>
        <ecNumber evidence="2">2.1.1.107</ecNumber>
    </recommendedName>
</protein>
<dbReference type="PANTHER" id="PTHR45790:SF3">
    <property type="entry name" value="S-ADENOSYL-L-METHIONINE-DEPENDENT UROPORPHYRINOGEN III METHYLTRANSFERASE, CHLOROPLASTIC"/>
    <property type="match status" value="1"/>
</dbReference>
<dbReference type="FunFam" id="3.40.1010.10:FF:000001">
    <property type="entry name" value="Siroheme synthase"/>
    <property type="match status" value="1"/>
</dbReference>
<comment type="caution">
    <text evidence="9">The sequence shown here is derived from an EMBL/GenBank/DDBJ whole genome shotgun (WGS) entry which is preliminary data.</text>
</comment>
<keyword evidence="6" id="KW-0627">Porphyrin biosynthesis</keyword>
<accession>A0A419W505</accession>
<keyword evidence="4 9" id="KW-0808">Transferase</keyword>
<comment type="pathway">
    <text evidence="7">Porphyrin-containing compound metabolism; siroheme biosynthesis; precorrin-2 from uroporphyrinogen III: step 1/1.</text>
</comment>
<dbReference type="InterPro" id="IPR050161">
    <property type="entry name" value="Siro_Cobalamin_biosynth"/>
</dbReference>
<dbReference type="InterPro" id="IPR000878">
    <property type="entry name" value="4pyrrol_Mease"/>
</dbReference>
<evidence type="ECO:0000256" key="6">
    <source>
        <dbReference type="ARBA" id="ARBA00023244"/>
    </source>
</evidence>
<dbReference type="Gene3D" id="3.30.950.10">
    <property type="entry name" value="Methyltransferase, Cobalt-precorrin-4 Transmethylase, Domain 2"/>
    <property type="match status" value="1"/>
</dbReference>
<evidence type="ECO:0000256" key="5">
    <source>
        <dbReference type="ARBA" id="ARBA00022691"/>
    </source>
</evidence>
<dbReference type="AlphaFoldDB" id="A0A419W505"/>
<organism evidence="9 10">
    <name type="scientific">Mangrovibacterium diazotrophicum</name>
    <dbReference type="NCBI Taxonomy" id="1261403"/>
    <lineage>
        <taxon>Bacteria</taxon>
        <taxon>Pseudomonadati</taxon>
        <taxon>Bacteroidota</taxon>
        <taxon>Bacteroidia</taxon>
        <taxon>Marinilabiliales</taxon>
        <taxon>Prolixibacteraceae</taxon>
        <taxon>Mangrovibacterium</taxon>
    </lineage>
</organism>
<dbReference type="NCBIfam" id="NF004790">
    <property type="entry name" value="PRK06136.1"/>
    <property type="match status" value="1"/>
</dbReference>
<proteinExistence type="inferred from homology"/>
<evidence type="ECO:0000256" key="2">
    <source>
        <dbReference type="ARBA" id="ARBA00012162"/>
    </source>
</evidence>
<name>A0A419W505_9BACT</name>
<dbReference type="GO" id="GO:0019354">
    <property type="term" value="P:siroheme biosynthetic process"/>
    <property type="evidence" value="ECO:0007669"/>
    <property type="project" value="InterPro"/>
</dbReference>
<dbReference type="CDD" id="cd11642">
    <property type="entry name" value="SUMT"/>
    <property type="match status" value="1"/>
</dbReference>
<dbReference type="RefSeq" id="WP_120271934.1">
    <property type="nucleotide sequence ID" value="NZ_RAPN01000001.1"/>
</dbReference>
<dbReference type="OrthoDB" id="9815856at2"/>
<dbReference type="InterPro" id="IPR014776">
    <property type="entry name" value="4pyrrole_Mease_sub2"/>
</dbReference>
<dbReference type="InterPro" id="IPR035996">
    <property type="entry name" value="4pyrrol_Methylase_sf"/>
</dbReference>